<evidence type="ECO:0000313" key="2">
    <source>
        <dbReference type="Proteomes" id="UP000824533"/>
    </source>
</evidence>
<gene>
    <name evidence="1" type="ORF">K1T71_008350</name>
</gene>
<dbReference type="Proteomes" id="UP000824533">
    <property type="component" value="Linkage Group LG14"/>
</dbReference>
<accession>A0ACC1CWU5</accession>
<evidence type="ECO:0000313" key="1">
    <source>
        <dbReference type="EMBL" id="KAJ0176176.1"/>
    </source>
</evidence>
<comment type="caution">
    <text evidence="1">The sequence shown here is derived from an EMBL/GenBank/DDBJ whole genome shotgun (WGS) entry which is preliminary data.</text>
</comment>
<reference evidence="1 2" key="1">
    <citation type="journal article" date="2021" name="Front. Genet.">
        <title>Chromosome-Level Genome Assembly Reveals Significant Gene Expansion in the Toll and IMD Signaling Pathways of Dendrolimus kikuchii.</title>
        <authorList>
            <person name="Zhou J."/>
            <person name="Wu P."/>
            <person name="Xiong Z."/>
            <person name="Liu N."/>
            <person name="Zhao N."/>
            <person name="Ji M."/>
            <person name="Qiu Y."/>
            <person name="Yang B."/>
        </authorList>
    </citation>
    <scope>NUCLEOTIDE SEQUENCE [LARGE SCALE GENOMIC DNA]</scope>
    <source>
        <strain evidence="1">Ann1</strain>
    </source>
</reference>
<dbReference type="EMBL" id="CM034400">
    <property type="protein sequence ID" value="KAJ0176176.1"/>
    <property type="molecule type" value="Genomic_DNA"/>
</dbReference>
<protein>
    <submittedName>
        <fullName evidence="1">Uncharacterized protein</fullName>
    </submittedName>
</protein>
<sequence>MSNVCQRYIKRHCDEKNGGSYMKLLNTLSTDLEEMLTELYEKSWAITQLDKKDESAIDISALQIIPRPHSAA</sequence>
<organism evidence="1 2">
    <name type="scientific">Dendrolimus kikuchii</name>
    <dbReference type="NCBI Taxonomy" id="765133"/>
    <lineage>
        <taxon>Eukaryota</taxon>
        <taxon>Metazoa</taxon>
        <taxon>Ecdysozoa</taxon>
        <taxon>Arthropoda</taxon>
        <taxon>Hexapoda</taxon>
        <taxon>Insecta</taxon>
        <taxon>Pterygota</taxon>
        <taxon>Neoptera</taxon>
        <taxon>Endopterygota</taxon>
        <taxon>Lepidoptera</taxon>
        <taxon>Glossata</taxon>
        <taxon>Ditrysia</taxon>
        <taxon>Bombycoidea</taxon>
        <taxon>Lasiocampidae</taxon>
        <taxon>Dendrolimus</taxon>
    </lineage>
</organism>
<name>A0ACC1CWU5_9NEOP</name>
<keyword evidence="2" id="KW-1185">Reference proteome</keyword>
<proteinExistence type="predicted"/>